<dbReference type="InterPro" id="IPR036010">
    <property type="entry name" value="2Fe-2S_ferredoxin-like_sf"/>
</dbReference>
<dbReference type="CDD" id="cd00207">
    <property type="entry name" value="fer2"/>
    <property type="match status" value="1"/>
</dbReference>
<dbReference type="EMBL" id="WXWW01000047">
    <property type="protein sequence ID" value="NAW64189.1"/>
    <property type="molecule type" value="Genomic_DNA"/>
</dbReference>
<dbReference type="RefSeq" id="WP_027253378.1">
    <property type="nucleotide sequence ID" value="NZ_WXWU01000072.1"/>
</dbReference>
<dbReference type="PANTHER" id="PTHR43112:SF3">
    <property type="entry name" value="FERREDOXIN-2, CHLOROPLASTIC"/>
    <property type="match status" value="1"/>
</dbReference>
<dbReference type="PANTHER" id="PTHR43112">
    <property type="entry name" value="FERREDOXIN"/>
    <property type="match status" value="1"/>
</dbReference>
<evidence type="ECO:0000256" key="4">
    <source>
        <dbReference type="ARBA" id="ARBA00022723"/>
    </source>
</evidence>
<evidence type="ECO:0000313" key="10">
    <source>
        <dbReference type="Proteomes" id="UP000465712"/>
    </source>
</evidence>
<dbReference type="Gene3D" id="3.10.20.30">
    <property type="match status" value="1"/>
</dbReference>
<sequence length="95" mass="10386">MSRLTITVNGQQVSGNNDEPLLVQLERAGLQPEYQCRNGMCGACRCKLIAGQVDQREAMAFVAPGEILACRSIPTSDLSLEFDYQVQLSHSAVNE</sequence>
<comment type="similarity">
    <text evidence="1">Belongs to the 2Fe2S plant-type ferredoxin family.</text>
</comment>
<gene>
    <name evidence="9" type="ORF">CAG72_03065</name>
</gene>
<name>A0A7X4XX81_9GAMM</name>
<keyword evidence="4" id="KW-0479">Metal-binding</keyword>
<protein>
    <submittedName>
        <fullName evidence="9">2Fe-2S iron-sulfur cluster binding domain-containing protein</fullName>
    </submittedName>
</protein>
<reference evidence="9 10" key="1">
    <citation type="submission" date="2017-05" db="EMBL/GenBank/DDBJ databases">
        <title>High clonality and local adaptation shapes Vibrionaceae linages within an endangered oasis.</title>
        <authorList>
            <person name="Vazquez-Rosas-Landa M."/>
        </authorList>
    </citation>
    <scope>NUCLEOTIDE SEQUENCE [LARGE SCALE GENOMIC DNA]</scope>
    <source>
        <strain evidence="9 10">P46_P4S1P180</strain>
    </source>
</reference>
<evidence type="ECO:0000256" key="7">
    <source>
        <dbReference type="ARBA" id="ARBA00023014"/>
    </source>
</evidence>
<evidence type="ECO:0000256" key="6">
    <source>
        <dbReference type="ARBA" id="ARBA00023004"/>
    </source>
</evidence>
<accession>A0A7X4XX81</accession>
<dbReference type="GO" id="GO:0051537">
    <property type="term" value="F:2 iron, 2 sulfur cluster binding"/>
    <property type="evidence" value="ECO:0007669"/>
    <property type="project" value="UniProtKB-KW"/>
</dbReference>
<organism evidence="9 10">
    <name type="scientific">Photobacterium halotolerans</name>
    <dbReference type="NCBI Taxonomy" id="265726"/>
    <lineage>
        <taxon>Bacteria</taxon>
        <taxon>Pseudomonadati</taxon>
        <taxon>Pseudomonadota</taxon>
        <taxon>Gammaproteobacteria</taxon>
        <taxon>Vibrionales</taxon>
        <taxon>Vibrionaceae</taxon>
        <taxon>Photobacterium</taxon>
    </lineage>
</organism>
<keyword evidence="5" id="KW-0249">Electron transport</keyword>
<dbReference type="PROSITE" id="PS51085">
    <property type="entry name" value="2FE2S_FER_2"/>
    <property type="match status" value="1"/>
</dbReference>
<dbReference type="InterPro" id="IPR001041">
    <property type="entry name" value="2Fe-2S_ferredoxin-type"/>
</dbReference>
<keyword evidence="7" id="KW-0411">Iron-sulfur</keyword>
<keyword evidence="3" id="KW-0001">2Fe-2S</keyword>
<dbReference type="InterPro" id="IPR006058">
    <property type="entry name" value="2Fe2S_fd_BS"/>
</dbReference>
<comment type="cofactor">
    <cofactor evidence="8">
        <name>[2Fe-2S] cluster</name>
        <dbReference type="ChEBI" id="CHEBI:190135"/>
    </cofactor>
</comment>
<dbReference type="Pfam" id="PF00111">
    <property type="entry name" value="Fer2"/>
    <property type="match status" value="1"/>
</dbReference>
<evidence type="ECO:0000256" key="1">
    <source>
        <dbReference type="ARBA" id="ARBA00007874"/>
    </source>
</evidence>
<dbReference type="PROSITE" id="PS00197">
    <property type="entry name" value="2FE2S_FER_1"/>
    <property type="match status" value="1"/>
</dbReference>
<dbReference type="Proteomes" id="UP000465712">
    <property type="component" value="Unassembled WGS sequence"/>
</dbReference>
<keyword evidence="2" id="KW-0813">Transport</keyword>
<evidence type="ECO:0000313" key="9">
    <source>
        <dbReference type="EMBL" id="NAW64189.1"/>
    </source>
</evidence>
<dbReference type="InterPro" id="IPR012675">
    <property type="entry name" value="Beta-grasp_dom_sf"/>
</dbReference>
<evidence type="ECO:0000256" key="5">
    <source>
        <dbReference type="ARBA" id="ARBA00022982"/>
    </source>
</evidence>
<dbReference type="OrthoDB" id="9806195at2"/>
<evidence type="ECO:0000256" key="3">
    <source>
        <dbReference type="ARBA" id="ARBA00022714"/>
    </source>
</evidence>
<evidence type="ECO:0000256" key="2">
    <source>
        <dbReference type="ARBA" id="ARBA00022448"/>
    </source>
</evidence>
<proteinExistence type="inferred from homology"/>
<keyword evidence="6" id="KW-0408">Iron</keyword>
<comment type="caution">
    <text evidence="9">The sequence shown here is derived from an EMBL/GenBank/DDBJ whole genome shotgun (WGS) entry which is preliminary data.</text>
</comment>
<dbReference type="SUPFAM" id="SSF54292">
    <property type="entry name" value="2Fe-2S ferredoxin-like"/>
    <property type="match status" value="1"/>
</dbReference>
<evidence type="ECO:0000256" key="8">
    <source>
        <dbReference type="ARBA" id="ARBA00034078"/>
    </source>
</evidence>
<dbReference type="GO" id="GO:0046872">
    <property type="term" value="F:metal ion binding"/>
    <property type="evidence" value="ECO:0007669"/>
    <property type="project" value="UniProtKB-KW"/>
</dbReference>
<dbReference type="AlphaFoldDB" id="A0A7X4XX81"/>